<proteinExistence type="predicted"/>
<evidence type="ECO:0000313" key="1">
    <source>
        <dbReference type="EMBL" id="SDY80954.1"/>
    </source>
</evidence>
<dbReference type="EMBL" id="FNPH01000003">
    <property type="protein sequence ID" value="SDY80954.1"/>
    <property type="molecule type" value="Genomic_DNA"/>
</dbReference>
<evidence type="ECO:0000313" key="2">
    <source>
        <dbReference type="Proteomes" id="UP000242415"/>
    </source>
</evidence>
<name>A0A1H3MWU6_9ACTN</name>
<protein>
    <submittedName>
        <fullName evidence="1">Uncharacterized protein</fullName>
    </submittedName>
</protein>
<reference evidence="2" key="1">
    <citation type="submission" date="2016-10" db="EMBL/GenBank/DDBJ databases">
        <authorList>
            <person name="Varghese N."/>
            <person name="Submissions S."/>
        </authorList>
    </citation>
    <scope>NUCLEOTIDE SEQUENCE [LARGE SCALE GENOMIC DNA]</scope>
    <source>
        <strain evidence="2">DSM 45245</strain>
    </source>
</reference>
<accession>A0A1H3MWU6</accession>
<dbReference type="AlphaFoldDB" id="A0A1H3MWU6"/>
<keyword evidence="2" id="KW-1185">Reference proteome</keyword>
<dbReference type="STRING" id="405436.SAMN05444365_103552"/>
<dbReference type="Proteomes" id="UP000242415">
    <property type="component" value="Unassembled WGS sequence"/>
</dbReference>
<sequence length="109" mass="11601">MIAVSVDWHEAWTAALDALELDVAAAEALLAETHRASDNALPDPWRPPGGIGPLPLDLRPRAEAILARQTAAAQALARQMVMNRQQTAMVARFETGGSQTGPAYVDCAI</sequence>
<organism evidence="1 2">
    <name type="scientific">Micromonospora pattaloongensis</name>
    <dbReference type="NCBI Taxonomy" id="405436"/>
    <lineage>
        <taxon>Bacteria</taxon>
        <taxon>Bacillati</taxon>
        <taxon>Actinomycetota</taxon>
        <taxon>Actinomycetes</taxon>
        <taxon>Micromonosporales</taxon>
        <taxon>Micromonosporaceae</taxon>
        <taxon>Micromonospora</taxon>
    </lineage>
</organism>
<gene>
    <name evidence="1" type="ORF">SAMN05444365_103552</name>
</gene>